<feature type="transmembrane region" description="Helical" evidence="6">
    <location>
        <begin position="219"/>
        <end position="239"/>
    </location>
</feature>
<dbReference type="PANTHER" id="PTHR30177:SF32">
    <property type="entry name" value="GLYCINE BETAINE UPTAKE SYSTEM PERMEASE PROTEIN YEHW"/>
    <property type="match status" value="1"/>
</dbReference>
<dbReference type="GO" id="GO:0031460">
    <property type="term" value="P:glycine betaine transport"/>
    <property type="evidence" value="ECO:0007669"/>
    <property type="project" value="UniProtKB-ARBA"/>
</dbReference>
<dbReference type="PROSITE" id="PS50928">
    <property type="entry name" value="ABC_TM1"/>
    <property type="match status" value="1"/>
</dbReference>
<dbReference type="GO" id="GO:0005886">
    <property type="term" value="C:plasma membrane"/>
    <property type="evidence" value="ECO:0007669"/>
    <property type="project" value="UniProtKB-SubCell"/>
</dbReference>
<keyword evidence="3 6" id="KW-0812">Transmembrane</keyword>
<accession>A0A1H9AMY9</accession>
<dbReference type="AlphaFoldDB" id="A0A1H9AMY9"/>
<dbReference type="InterPro" id="IPR000515">
    <property type="entry name" value="MetI-like"/>
</dbReference>
<dbReference type="SUPFAM" id="SSF161098">
    <property type="entry name" value="MetI-like"/>
    <property type="match status" value="1"/>
</dbReference>
<dbReference type="CDD" id="cd06261">
    <property type="entry name" value="TM_PBP2"/>
    <property type="match status" value="1"/>
</dbReference>
<evidence type="ECO:0000256" key="4">
    <source>
        <dbReference type="ARBA" id="ARBA00022989"/>
    </source>
</evidence>
<dbReference type="Proteomes" id="UP000199647">
    <property type="component" value="Unassembled WGS sequence"/>
</dbReference>
<evidence type="ECO:0000256" key="5">
    <source>
        <dbReference type="ARBA" id="ARBA00023136"/>
    </source>
</evidence>
<dbReference type="InterPro" id="IPR035906">
    <property type="entry name" value="MetI-like_sf"/>
</dbReference>
<dbReference type="InterPro" id="IPR051204">
    <property type="entry name" value="ABC_transp_perm/SBD"/>
</dbReference>
<name>A0A1H9AMY9_9HYPH</name>
<proteinExistence type="inferred from homology"/>
<evidence type="ECO:0000256" key="1">
    <source>
        <dbReference type="ARBA" id="ARBA00004651"/>
    </source>
</evidence>
<keyword evidence="5 6" id="KW-0472">Membrane</keyword>
<sequence>MTRARASSLLRHLPLALAVLVLVLLLAAPQLFRPLFATVNPLGATAIYDRASLWSLTLDHLEIVLAAGLVSTIVAVLLGIVVTRRDGAEFMPFARTLTNLGQAFPPVAVLAIAVPLLGFGFRPTFVALFAYGLLPIFENTVAGLRSVPPQTIEAARGMGMSRGRILREVELPLAAPLILAGIRISTIINFGTATIGSTVGAKGLGEIIVAGLQSNNTAYILQGGVAVALLAILFDRIFAIAISRTSRHRAVPA</sequence>
<feature type="domain" description="ABC transmembrane type-1" evidence="7">
    <location>
        <begin position="57"/>
        <end position="238"/>
    </location>
</feature>
<evidence type="ECO:0000259" key="7">
    <source>
        <dbReference type="PROSITE" id="PS50928"/>
    </source>
</evidence>
<keyword evidence="9" id="KW-1185">Reference proteome</keyword>
<evidence type="ECO:0000313" key="9">
    <source>
        <dbReference type="Proteomes" id="UP000199647"/>
    </source>
</evidence>
<dbReference type="FunFam" id="1.10.3720.10:FF:000001">
    <property type="entry name" value="Glycine betaine ABC transporter, permease"/>
    <property type="match status" value="1"/>
</dbReference>
<dbReference type="GO" id="GO:0055085">
    <property type="term" value="P:transmembrane transport"/>
    <property type="evidence" value="ECO:0007669"/>
    <property type="project" value="InterPro"/>
</dbReference>
<feature type="transmembrane region" description="Helical" evidence="6">
    <location>
        <begin position="61"/>
        <end position="82"/>
    </location>
</feature>
<evidence type="ECO:0000256" key="2">
    <source>
        <dbReference type="ARBA" id="ARBA00022448"/>
    </source>
</evidence>
<organism evidence="8 9">
    <name type="scientific">Faunimonas pinastri</name>
    <dbReference type="NCBI Taxonomy" id="1855383"/>
    <lineage>
        <taxon>Bacteria</taxon>
        <taxon>Pseudomonadati</taxon>
        <taxon>Pseudomonadota</taxon>
        <taxon>Alphaproteobacteria</taxon>
        <taxon>Hyphomicrobiales</taxon>
        <taxon>Afifellaceae</taxon>
        <taxon>Faunimonas</taxon>
    </lineage>
</organism>
<evidence type="ECO:0000256" key="3">
    <source>
        <dbReference type="ARBA" id="ARBA00022692"/>
    </source>
</evidence>
<dbReference type="EMBL" id="FOFG01000001">
    <property type="protein sequence ID" value="SEP78134.1"/>
    <property type="molecule type" value="Genomic_DNA"/>
</dbReference>
<protein>
    <submittedName>
        <fullName evidence="8">Osmoprotectant transport system permease protein</fullName>
    </submittedName>
</protein>
<evidence type="ECO:0000256" key="6">
    <source>
        <dbReference type="RuleBase" id="RU363032"/>
    </source>
</evidence>
<gene>
    <name evidence="8" type="ORF">SAMN05216548_101475</name>
</gene>
<dbReference type="PANTHER" id="PTHR30177">
    <property type="entry name" value="GLYCINE BETAINE/L-PROLINE TRANSPORT SYSTEM PERMEASE PROTEIN PROW"/>
    <property type="match status" value="1"/>
</dbReference>
<feature type="transmembrane region" description="Helical" evidence="6">
    <location>
        <begin position="103"/>
        <end position="121"/>
    </location>
</feature>
<evidence type="ECO:0000313" key="8">
    <source>
        <dbReference type="EMBL" id="SEP78134.1"/>
    </source>
</evidence>
<keyword evidence="2 6" id="KW-0813">Transport</keyword>
<comment type="similarity">
    <text evidence="6">Belongs to the binding-protein-dependent transport system permease family.</text>
</comment>
<reference evidence="8 9" key="1">
    <citation type="submission" date="2016-10" db="EMBL/GenBank/DDBJ databases">
        <authorList>
            <person name="de Groot N.N."/>
        </authorList>
    </citation>
    <scope>NUCLEOTIDE SEQUENCE [LARGE SCALE GENOMIC DNA]</scope>
    <source>
        <strain evidence="8 9">A52C2</strain>
    </source>
</reference>
<keyword evidence="4 6" id="KW-1133">Transmembrane helix</keyword>
<dbReference type="STRING" id="1855383.SAMN05216548_101475"/>
<dbReference type="Pfam" id="PF00528">
    <property type="entry name" value="BPD_transp_1"/>
    <property type="match status" value="1"/>
</dbReference>
<dbReference type="Gene3D" id="1.10.3720.10">
    <property type="entry name" value="MetI-like"/>
    <property type="match status" value="1"/>
</dbReference>
<comment type="subcellular location">
    <subcellularLocation>
        <location evidence="1 6">Cell membrane</location>
        <topology evidence="1 6">Multi-pass membrane protein</topology>
    </subcellularLocation>
</comment>